<protein>
    <submittedName>
        <fullName evidence="2">NUDIX hydrolase</fullName>
    </submittedName>
</protein>
<dbReference type="OrthoDB" id="25379at2157"/>
<evidence type="ECO:0000259" key="1">
    <source>
        <dbReference type="Pfam" id="PF00293"/>
    </source>
</evidence>
<dbReference type="GO" id="GO:0016787">
    <property type="term" value="F:hydrolase activity"/>
    <property type="evidence" value="ECO:0007669"/>
    <property type="project" value="UniProtKB-KW"/>
</dbReference>
<evidence type="ECO:0000313" key="2">
    <source>
        <dbReference type="EMBL" id="VFJ14326.1"/>
    </source>
</evidence>
<sequence>MVLSGGFVRMGETIKEAVMREVKEETYLDVSTWIIYWVFIPILIPKRSHCVHNIYWKSIT</sequence>
<name>A0A484IHE1_9ARCH</name>
<feature type="domain" description="Nudix hydrolase" evidence="1">
    <location>
        <begin position="3"/>
        <end position="33"/>
    </location>
</feature>
<proteinExistence type="predicted"/>
<evidence type="ECO:0000313" key="3">
    <source>
        <dbReference type="Proteomes" id="UP000294299"/>
    </source>
</evidence>
<keyword evidence="3" id="KW-1185">Reference proteome</keyword>
<organism evidence="2 3">
    <name type="scientific">Candidatus Nitrosocosmicus franklandianus</name>
    <dbReference type="NCBI Taxonomy" id="1798806"/>
    <lineage>
        <taxon>Archaea</taxon>
        <taxon>Nitrososphaerota</taxon>
        <taxon>Nitrososphaeria</taxon>
        <taxon>Nitrososphaerales</taxon>
        <taxon>Nitrososphaeraceae</taxon>
        <taxon>Candidatus Nitrosocosmicus</taxon>
    </lineage>
</organism>
<dbReference type="InterPro" id="IPR015797">
    <property type="entry name" value="NUDIX_hydrolase-like_dom_sf"/>
</dbReference>
<dbReference type="KEGG" id="nfn:NFRAN_2004"/>
<reference evidence="2 3" key="1">
    <citation type="submission" date="2019-02" db="EMBL/GenBank/DDBJ databases">
        <authorList>
            <person name="Lehtovirta-Morley E L."/>
        </authorList>
    </citation>
    <scope>NUCLEOTIDE SEQUENCE [LARGE SCALE GENOMIC DNA]</scope>
    <source>
        <strain evidence="2">NFRAN1</strain>
    </source>
</reference>
<dbReference type="CDD" id="cd02883">
    <property type="entry name" value="NUDIX_Hydrolase"/>
    <property type="match status" value="1"/>
</dbReference>
<keyword evidence="2" id="KW-0378">Hydrolase</keyword>
<dbReference type="Proteomes" id="UP000294299">
    <property type="component" value="Chromosome NFRAN"/>
</dbReference>
<dbReference type="Pfam" id="PF00293">
    <property type="entry name" value="NUDIX"/>
    <property type="match status" value="1"/>
</dbReference>
<accession>A0A484IHE1</accession>
<dbReference type="InterPro" id="IPR000086">
    <property type="entry name" value="NUDIX_hydrolase_dom"/>
</dbReference>
<dbReference type="EMBL" id="LR216287">
    <property type="protein sequence ID" value="VFJ14326.1"/>
    <property type="molecule type" value="Genomic_DNA"/>
</dbReference>
<dbReference type="Gene3D" id="3.90.79.10">
    <property type="entry name" value="Nucleoside Triphosphate Pyrophosphohydrolase"/>
    <property type="match status" value="1"/>
</dbReference>
<gene>
    <name evidence="2" type="ORF">NFRAN_2004</name>
</gene>
<dbReference type="AlphaFoldDB" id="A0A484IHE1"/>
<dbReference type="SUPFAM" id="SSF55811">
    <property type="entry name" value="Nudix"/>
    <property type="match status" value="1"/>
</dbReference>